<evidence type="ECO:0000313" key="1">
    <source>
        <dbReference type="EMBL" id="ORY40270.1"/>
    </source>
</evidence>
<organism evidence="1 2">
    <name type="scientific">Rhizoclosmatium globosum</name>
    <dbReference type="NCBI Taxonomy" id="329046"/>
    <lineage>
        <taxon>Eukaryota</taxon>
        <taxon>Fungi</taxon>
        <taxon>Fungi incertae sedis</taxon>
        <taxon>Chytridiomycota</taxon>
        <taxon>Chytridiomycota incertae sedis</taxon>
        <taxon>Chytridiomycetes</taxon>
        <taxon>Chytridiales</taxon>
        <taxon>Chytriomycetaceae</taxon>
        <taxon>Rhizoclosmatium</taxon>
    </lineage>
</organism>
<protein>
    <submittedName>
        <fullName evidence="1">Uncharacterized protein</fullName>
    </submittedName>
</protein>
<proteinExistence type="predicted"/>
<keyword evidence="2" id="KW-1185">Reference proteome</keyword>
<dbReference type="AlphaFoldDB" id="A0A1Y2BZT0"/>
<name>A0A1Y2BZT0_9FUNG</name>
<reference evidence="1 2" key="1">
    <citation type="submission" date="2016-07" db="EMBL/GenBank/DDBJ databases">
        <title>Pervasive Adenine N6-methylation of Active Genes in Fungi.</title>
        <authorList>
            <consortium name="DOE Joint Genome Institute"/>
            <person name="Mondo S.J."/>
            <person name="Dannebaum R.O."/>
            <person name="Kuo R.C."/>
            <person name="Labutti K."/>
            <person name="Haridas S."/>
            <person name="Kuo A."/>
            <person name="Salamov A."/>
            <person name="Ahrendt S.R."/>
            <person name="Lipzen A."/>
            <person name="Sullivan W."/>
            <person name="Andreopoulos W.B."/>
            <person name="Clum A."/>
            <person name="Lindquist E."/>
            <person name="Daum C."/>
            <person name="Ramamoorthy G.K."/>
            <person name="Gryganskyi A."/>
            <person name="Culley D."/>
            <person name="Magnuson J.K."/>
            <person name="James T.Y."/>
            <person name="O'Malley M.A."/>
            <person name="Stajich J.E."/>
            <person name="Spatafora J.W."/>
            <person name="Visel A."/>
            <person name="Grigoriev I.V."/>
        </authorList>
    </citation>
    <scope>NUCLEOTIDE SEQUENCE [LARGE SCALE GENOMIC DNA]</scope>
    <source>
        <strain evidence="1 2">JEL800</strain>
    </source>
</reference>
<dbReference type="Proteomes" id="UP000193642">
    <property type="component" value="Unassembled WGS sequence"/>
</dbReference>
<comment type="caution">
    <text evidence="1">The sequence shown here is derived from an EMBL/GenBank/DDBJ whole genome shotgun (WGS) entry which is preliminary data.</text>
</comment>
<accession>A0A1Y2BZT0</accession>
<dbReference type="EMBL" id="MCGO01000036">
    <property type="protein sequence ID" value="ORY40270.1"/>
    <property type="molecule type" value="Genomic_DNA"/>
</dbReference>
<sequence>MPTDLNIKTIQTVFTFSSKPTQTFAPNTSLYERFLNAFAHQHKMQVDRTAKKATLQQLGNAAWKEIKKRPSDEIESAIKSMNAVSPRSGYFTDTDSQPPSVPPIASTVPKIPAVSLAESPSLQPRSENRAPVQAALMKRKLELLEKQDALEKAIAVAGDIQTKRICLDRLANILEDVTQTDKDLKIRNNVGELDG</sequence>
<gene>
    <name evidence="1" type="ORF">BCR33DRAFT_719625</name>
</gene>
<evidence type="ECO:0000313" key="2">
    <source>
        <dbReference type="Proteomes" id="UP000193642"/>
    </source>
</evidence>